<dbReference type="Proteomes" id="UP000255326">
    <property type="component" value="Unassembled WGS sequence"/>
</dbReference>
<dbReference type="InterPro" id="IPR018976">
    <property type="entry name" value="Imelysin-like"/>
</dbReference>
<keyword evidence="8" id="KW-1185">Reference proteome</keyword>
<dbReference type="InterPro" id="IPR050894">
    <property type="entry name" value="EfeM/EfeO_iron_uptake"/>
</dbReference>
<comment type="caution">
    <text evidence="7">The sequence shown here is derived from an EMBL/GenBank/DDBJ whole genome shotgun (WGS) entry which is preliminary data.</text>
</comment>
<dbReference type="PANTHER" id="PTHR39192:SF1">
    <property type="entry name" value="IRON UPTAKE SYSTEM COMPONENT EFEO"/>
    <property type="match status" value="1"/>
</dbReference>
<keyword evidence="3 5" id="KW-0732">Signal</keyword>
<dbReference type="RefSeq" id="WP_114744717.1">
    <property type="nucleotide sequence ID" value="NZ_QQAY01000002.1"/>
</dbReference>
<dbReference type="GO" id="GO:0030313">
    <property type="term" value="C:cell envelope"/>
    <property type="evidence" value="ECO:0007669"/>
    <property type="project" value="UniProtKB-SubCell"/>
</dbReference>
<dbReference type="EMBL" id="QQAY01000002">
    <property type="protein sequence ID" value="RDI45919.1"/>
    <property type="molecule type" value="Genomic_DNA"/>
</dbReference>
<evidence type="ECO:0000256" key="4">
    <source>
        <dbReference type="SAM" id="Coils"/>
    </source>
</evidence>
<name>A0A370GR85_9BACI</name>
<dbReference type="Gene3D" id="1.20.1420.20">
    <property type="entry name" value="M75 peptidase, HXXE motif"/>
    <property type="match status" value="1"/>
</dbReference>
<dbReference type="PANTHER" id="PTHR39192">
    <property type="entry name" value="IRON UPTAKE SYSTEM COMPONENT EFEO"/>
    <property type="match status" value="1"/>
</dbReference>
<organism evidence="7 8">
    <name type="scientific">Falsibacillus pallidus</name>
    <dbReference type="NCBI Taxonomy" id="493781"/>
    <lineage>
        <taxon>Bacteria</taxon>
        <taxon>Bacillati</taxon>
        <taxon>Bacillota</taxon>
        <taxon>Bacilli</taxon>
        <taxon>Bacillales</taxon>
        <taxon>Bacillaceae</taxon>
        <taxon>Falsibacillus</taxon>
    </lineage>
</organism>
<evidence type="ECO:0000313" key="7">
    <source>
        <dbReference type="EMBL" id="RDI45919.1"/>
    </source>
</evidence>
<comment type="similarity">
    <text evidence="2">Belongs to the EfeM/EfeO family.</text>
</comment>
<feature type="coiled-coil region" evidence="4">
    <location>
        <begin position="241"/>
        <end position="268"/>
    </location>
</feature>
<gene>
    <name evidence="7" type="ORF">DFR59_102555</name>
</gene>
<feature type="signal peptide" evidence="5">
    <location>
        <begin position="1"/>
        <end position="23"/>
    </location>
</feature>
<evidence type="ECO:0000256" key="1">
    <source>
        <dbReference type="ARBA" id="ARBA00004196"/>
    </source>
</evidence>
<evidence type="ECO:0000256" key="3">
    <source>
        <dbReference type="ARBA" id="ARBA00022729"/>
    </source>
</evidence>
<dbReference type="InterPro" id="IPR053377">
    <property type="entry name" value="Iron_uptake_EfeM/EfeO"/>
</dbReference>
<evidence type="ECO:0000259" key="6">
    <source>
        <dbReference type="Pfam" id="PF09375"/>
    </source>
</evidence>
<dbReference type="NCBIfam" id="NF041757">
    <property type="entry name" value="EfeO"/>
    <property type="match status" value="1"/>
</dbReference>
<evidence type="ECO:0000256" key="5">
    <source>
        <dbReference type="SAM" id="SignalP"/>
    </source>
</evidence>
<protein>
    <submittedName>
        <fullName evidence="7">Iron uptake system component EfeO</fullName>
    </submittedName>
</protein>
<sequence>MNFKLKTLSSVLCVSLLAVPALAGCEDSNKKEEVSVKETNDSSINKNVESLQKKLTQLEKALSSQDAKSVKKQAEAMNDQWLSFENEVREKYPLLYTDVEKYLQPIYLEASKDKMDVDEIKSNTGALKDALDRLNNAKETALKTSDALSKAVEDYKNYVNKQTQKLVESTNQFTQDVKAKDLKKAKGSYADARVYYERIEPIAESFGDLDPKIDAREGDVDPAEWSGFHLLEKAIWEEGSLEGMDKYADQLDKDVKELNDQISKVDLEPTQVVAGAMELLNEAAISKVTGEEERYSHIDLVDLAANVEGSKAVYHAILPALTASSSDLAGKLDNEFTKLEDKLGQYRKGDHYVSYTDLTKDQIRELSQQLNVLSEMMAQSAEVFQ</sequence>
<dbReference type="InterPro" id="IPR038352">
    <property type="entry name" value="Imelysin_sf"/>
</dbReference>
<dbReference type="CDD" id="cd14656">
    <property type="entry name" value="Imelysin-like_EfeO"/>
    <property type="match status" value="1"/>
</dbReference>
<feature type="coiled-coil region" evidence="4">
    <location>
        <begin position="41"/>
        <end position="68"/>
    </location>
</feature>
<feature type="chain" id="PRO_5016680542" evidence="5">
    <location>
        <begin position="24"/>
        <end position="385"/>
    </location>
</feature>
<dbReference type="InterPro" id="IPR034981">
    <property type="entry name" value="Imelysin-like_EfeO/Algp7"/>
</dbReference>
<dbReference type="Pfam" id="PF09375">
    <property type="entry name" value="Peptidase_M75"/>
    <property type="match status" value="1"/>
</dbReference>
<accession>A0A370GR85</accession>
<dbReference type="PROSITE" id="PS51257">
    <property type="entry name" value="PROKAR_LIPOPROTEIN"/>
    <property type="match status" value="1"/>
</dbReference>
<dbReference type="AlphaFoldDB" id="A0A370GR85"/>
<dbReference type="OrthoDB" id="7348379at2"/>
<keyword evidence="4" id="KW-0175">Coiled coil</keyword>
<feature type="domain" description="Imelysin-like" evidence="6">
    <location>
        <begin position="151"/>
        <end position="373"/>
    </location>
</feature>
<evidence type="ECO:0000313" key="8">
    <source>
        <dbReference type="Proteomes" id="UP000255326"/>
    </source>
</evidence>
<comment type="subcellular location">
    <subcellularLocation>
        <location evidence="1">Cell envelope</location>
    </subcellularLocation>
</comment>
<proteinExistence type="inferred from homology"/>
<reference evidence="7 8" key="1">
    <citation type="submission" date="2018-07" db="EMBL/GenBank/DDBJ databases">
        <title>Genomic Encyclopedia of Type Strains, Phase IV (KMG-IV): sequencing the most valuable type-strain genomes for metagenomic binning, comparative biology and taxonomic classification.</title>
        <authorList>
            <person name="Goeker M."/>
        </authorList>
    </citation>
    <scope>NUCLEOTIDE SEQUENCE [LARGE SCALE GENOMIC DNA]</scope>
    <source>
        <strain evidence="7 8">DSM 25281</strain>
    </source>
</reference>
<evidence type="ECO:0000256" key="2">
    <source>
        <dbReference type="ARBA" id="ARBA00005989"/>
    </source>
</evidence>